<feature type="region of interest" description="Disordered" evidence="1">
    <location>
        <begin position="1"/>
        <end position="49"/>
    </location>
</feature>
<dbReference type="EMBL" id="CM007384">
    <property type="protein sequence ID" value="ONK72231.1"/>
    <property type="molecule type" value="Genomic_DNA"/>
</dbReference>
<evidence type="ECO:0000256" key="1">
    <source>
        <dbReference type="SAM" id="MobiDB-lite"/>
    </source>
</evidence>
<keyword evidence="3" id="KW-1185">Reference proteome</keyword>
<evidence type="ECO:0000313" key="3">
    <source>
        <dbReference type="Proteomes" id="UP000243459"/>
    </source>
</evidence>
<evidence type="ECO:0000313" key="2">
    <source>
        <dbReference type="EMBL" id="ONK72231.1"/>
    </source>
</evidence>
<proteinExistence type="predicted"/>
<name>A0A5P1F6D4_ASPOF</name>
<feature type="compositionally biased region" description="Basic and acidic residues" evidence="1">
    <location>
        <begin position="1"/>
        <end position="12"/>
    </location>
</feature>
<dbReference type="AlphaFoldDB" id="A0A5P1F6D4"/>
<sequence length="68" mass="7410">MSDPRIERKDAVESTPGLESTHKPGKELVGSTGGAKEQAMPLPESRADEATEEYEVVEGQEGCWPFPH</sequence>
<reference evidence="3" key="1">
    <citation type="journal article" date="2017" name="Nat. Commun.">
        <title>The asparagus genome sheds light on the origin and evolution of a young Y chromosome.</title>
        <authorList>
            <person name="Harkess A."/>
            <person name="Zhou J."/>
            <person name="Xu C."/>
            <person name="Bowers J.E."/>
            <person name="Van der Hulst R."/>
            <person name="Ayyampalayam S."/>
            <person name="Mercati F."/>
            <person name="Riccardi P."/>
            <person name="McKain M.R."/>
            <person name="Kakrana A."/>
            <person name="Tang H."/>
            <person name="Ray J."/>
            <person name="Groenendijk J."/>
            <person name="Arikit S."/>
            <person name="Mathioni S.M."/>
            <person name="Nakano M."/>
            <person name="Shan H."/>
            <person name="Telgmann-Rauber A."/>
            <person name="Kanno A."/>
            <person name="Yue Z."/>
            <person name="Chen H."/>
            <person name="Li W."/>
            <person name="Chen Y."/>
            <person name="Xu X."/>
            <person name="Zhang Y."/>
            <person name="Luo S."/>
            <person name="Chen H."/>
            <person name="Gao J."/>
            <person name="Mao Z."/>
            <person name="Pires J.C."/>
            <person name="Luo M."/>
            <person name="Kudrna D."/>
            <person name="Wing R.A."/>
            <person name="Meyers B.C."/>
            <person name="Yi K."/>
            <person name="Kong H."/>
            <person name="Lavrijsen P."/>
            <person name="Sunseri F."/>
            <person name="Falavigna A."/>
            <person name="Ye Y."/>
            <person name="Leebens-Mack J.H."/>
            <person name="Chen G."/>
        </authorList>
    </citation>
    <scope>NUCLEOTIDE SEQUENCE [LARGE SCALE GENOMIC DNA]</scope>
    <source>
        <strain evidence="3">cv. DH0086</strain>
    </source>
</reference>
<gene>
    <name evidence="2" type="ORF">A4U43_C04F17200</name>
</gene>
<dbReference type="Gramene" id="ONK72231">
    <property type="protein sequence ID" value="ONK72231"/>
    <property type="gene ID" value="A4U43_C04F17200"/>
</dbReference>
<protein>
    <submittedName>
        <fullName evidence="2">Uncharacterized protein</fullName>
    </submittedName>
</protein>
<accession>A0A5P1F6D4</accession>
<dbReference type="Proteomes" id="UP000243459">
    <property type="component" value="Chromosome 4"/>
</dbReference>
<organism evidence="2 3">
    <name type="scientific">Asparagus officinalis</name>
    <name type="common">Garden asparagus</name>
    <dbReference type="NCBI Taxonomy" id="4686"/>
    <lineage>
        <taxon>Eukaryota</taxon>
        <taxon>Viridiplantae</taxon>
        <taxon>Streptophyta</taxon>
        <taxon>Embryophyta</taxon>
        <taxon>Tracheophyta</taxon>
        <taxon>Spermatophyta</taxon>
        <taxon>Magnoliopsida</taxon>
        <taxon>Liliopsida</taxon>
        <taxon>Asparagales</taxon>
        <taxon>Asparagaceae</taxon>
        <taxon>Asparagoideae</taxon>
        <taxon>Asparagus</taxon>
    </lineage>
</organism>